<evidence type="ECO:0000313" key="2">
    <source>
        <dbReference type="EMBL" id="KAJ6420813.1"/>
    </source>
</evidence>
<sequence length="48" mass="5307">MVENHAFPSISSGIKVPFVKRNIIREERKSFGFRSRTPGSLGSTTAGR</sequence>
<comment type="caution">
    <text evidence="2">The sequence shown here is derived from an EMBL/GenBank/DDBJ whole genome shotgun (WGS) entry which is preliminary data.</text>
</comment>
<organism evidence="2 3">
    <name type="scientific">Salix udensis</name>
    <dbReference type="NCBI Taxonomy" id="889485"/>
    <lineage>
        <taxon>Eukaryota</taxon>
        <taxon>Viridiplantae</taxon>
        <taxon>Streptophyta</taxon>
        <taxon>Embryophyta</taxon>
        <taxon>Tracheophyta</taxon>
        <taxon>Spermatophyta</taxon>
        <taxon>Magnoliopsida</taxon>
        <taxon>eudicotyledons</taxon>
        <taxon>Gunneridae</taxon>
        <taxon>Pentapetalae</taxon>
        <taxon>rosids</taxon>
        <taxon>fabids</taxon>
        <taxon>Malpighiales</taxon>
        <taxon>Salicaceae</taxon>
        <taxon>Saliceae</taxon>
        <taxon>Salix</taxon>
    </lineage>
</organism>
<feature type="region of interest" description="Disordered" evidence="1">
    <location>
        <begin position="29"/>
        <end position="48"/>
    </location>
</feature>
<dbReference type="EMBL" id="JAPFFJ010000008">
    <property type="protein sequence ID" value="KAJ6420813.1"/>
    <property type="molecule type" value="Genomic_DNA"/>
</dbReference>
<feature type="non-terminal residue" evidence="2">
    <location>
        <position position="48"/>
    </location>
</feature>
<feature type="compositionally biased region" description="Polar residues" evidence="1">
    <location>
        <begin position="37"/>
        <end position="48"/>
    </location>
</feature>
<gene>
    <name evidence="2" type="ORF">OIU84_028225</name>
</gene>
<reference evidence="2 3" key="1">
    <citation type="journal article" date="2023" name="Int. J. Mol. Sci.">
        <title>De Novo Assembly and Annotation of 11 Diverse Shrub Willow (Salix) Genomes Reveals Novel Gene Organization in Sex-Linked Regions.</title>
        <authorList>
            <person name="Hyden B."/>
            <person name="Feng K."/>
            <person name="Yates T.B."/>
            <person name="Jawdy S."/>
            <person name="Cereghino C."/>
            <person name="Smart L.B."/>
            <person name="Muchero W."/>
        </authorList>
    </citation>
    <scope>NUCLEOTIDE SEQUENCE [LARGE SCALE GENOMIC DNA]</scope>
    <source>
        <tissue evidence="2">Shoot tip</tissue>
    </source>
</reference>
<evidence type="ECO:0000256" key="1">
    <source>
        <dbReference type="SAM" id="MobiDB-lite"/>
    </source>
</evidence>
<protein>
    <submittedName>
        <fullName evidence="2">Uncharacterized protein</fullName>
    </submittedName>
</protein>
<dbReference type="Proteomes" id="UP001162972">
    <property type="component" value="Chromosome 17"/>
</dbReference>
<name>A0AAD6KCJ9_9ROSI</name>
<keyword evidence="3" id="KW-1185">Reference proteome</keyword>
<accession>A0AAD6KCJ9</accession>
<evidence type="ECO:0000313" key="3">
    <source>
        <dbReference type="Proteomes" id="UP001162972"/>
    </source>
</evidence>
<dbReference type="AlphaFoldDB" id="A0AAD6KCJ9"/>
<proteinExistence type="predicted"/>